<dbReference type="AlphaFoldDB" id="G0UXQ1"/>
<protein>
    <submittedName>
        <fullName evidence="2">Uncharacterized protein</fullName>
    </submittedName>
</protein>
<dbReference type="EMBL" id="HE575323">
    <property type="protein sequence ID" value="CCC94168.1"/>
    <property type="molecule type" value="Genomic_DNA"/>
</dbReference>
<sequence length="426" mass="47297">MNAEDALQTWSAPCVLAKFESSIKYREDLLSLACRLPDVASRIILCPLFSQRLLQQLDHSPALDTLMLMCKRAIAQQQQQRKMKLVQDSRRMGGNQEESVAVDIVTFAAEITKGLLEHSVLRLDDALAPCVTLLQQGAIATLKTRLKEKVCRFSSLSAGKGKNFSPTSPRRIVSLFTQKKAVQSYRKPLNISQTCTVPSSMAVSKRIVQDVSDKERRQLLNQLDEVHPVLQVCSRAVIKRQLKSERSLERNTSLLATKGTTLVPSWKRRRSDDTIQPFVSGEKGGDGEKLAQESDATHCQDIPNATWVTEGELVLIKGRLVHVKKDERSVVSDSKNTNSRHVKMGATAKASSESSSQTDTNTKKSIAKPSRKVGQEVPRQGRQANTSQAVPLMSKEELMEMIQNLDISVRLRQTLLIGLGVTQTSQ</sequence>
<dbReference type="VEuPathDB" id="TriTrypDB:TcIL3000_10_9460"/>
<evidence type="ECO:0000256" key="1">
    <source>
        <dbReference type="SAM" id="MobiDB-lite"/>
    </source>
</evidence>
<feature type="region of interest" description="Disordered" evidence="1">
    <location>
        <begin position="327"/>
        <end position="392"/>
    </location>
</feature>
<evidence type="ECO:0000313" key="2">
    <source>
        <dbReference type="EMBL" id="CCC94168.1"/>
    </source>
</evidence>
<proteinExistence type="predicted"/>
<feature type="compositionally biased region" description="Polar residues" evidence="1">
    <location>
        <begin position="349"/>
        <end position="364"/>
    </location>
</feature>
<reference evidence="2" key="1">
    <citation type="journal article" date="2012" name="Proc. Natl. Acad. Sci. U.S.A.">
        <title>Antigenic diversity is generated by distinct evolutionary mechanisms in African trypanosome species.</title>
        <authorList>
            <person name="Jackson A.P."/>
            <person name="Berry A."/>
            <person name="Aslett M."/>
            <person name="Allison H.C."/>
            <person name="Burton P."/>
            <person name="Vavrova-Anderson J."/>
            <person name="Brown R."/>
            <person name="Browne H."/>
            <person name="Corton N."/>
            <person name="Hauser H."/>
            <person name="Gamble J."/>
            <person name="Gilderthorp R."/>
            <person name="Marcello L."/>
            <person name="McQuillan J."/>
            <person name="Otto T.D."/>
            <person name="Quail M.A."/>
            <person name="Sanders M.J."/>
            <person name="van Tonder A."/>
            <person name="Ginger M.L."/>
            <person name="Field M.C."/>
            <person name="Barry J.D."/>
            <person name="Hertz-Fowler C."/>
            <person name="Berriman M."/>
        </authorList>
    </citation>
    <scope>NUCLEOTIDE SEQUENCE</scope>
    <source>
        <strain evidence="2">IL3000</strain>
    </source>
</reference>
<name>G0UXQ1_TRYCI</name>
<accession>G0UXQ1</accession>
<organism evidence="2">
    <name type="scientific">Trypanosoma congolense (strain IL3000)</name>
    <dbReference type="NCBI Taxonomy" id="1068625"/>
    <lineage>
        <taxon>Eukaryota</taxon>
        <taxon>Discoba</taxon>
        <taxon>Euglenozoa</taxon>
        <taxon>Kinetoplastea</taxon>
        <taxon>Metakinetoplastina</taxon>
        <taxon>Trypanosomatida</taxon>
        <taxon>Trypanosomatidae</taxon>
        <taxon>Trypanosoma</taxon>
        <taxon>Nannomonas</taxon>
    </lineage>
</organism>
<gene>
    <name evidence="2" type="ORF">TCIL3000_10_9460</name>
</gene>